<dbReference type="InterPro" id="IPR005182">
    <property type="entry name" value="YdbS-like_PH"/>
</dbReference>
<dbReference type="OrthoDB" id="2195155at2"/>
<gene>
    <name evidence="3" type="ORF">CD122_05910</name>
</gene>
<proteinExistence type="predicted"/>
<evidence type="ECO:0000313" key="4">
    <source>
        <dbReference type="Proteomes" id="UP000242752"/>
    </source>
</evidence>
<feature type="domain" description="YdbS-like PH" evidence="2">
    <location>
        <begin position="68"/>
        <end position="135"/>
    </location>
</feature>
<keyword evidence="1" id="KW-1133">Transmembrane helix</keyword>
<evidence type="ECO:0000259" key="2">
    <source>
        <dbReference type="Pfam" id="PF03703"/>
    </source>
</evidence>
<evidence type="ECO:0000313" key="3">
    <source>
        <dbReference type="EMBL" id="PNZ27751.1"/>
    </source>
</evidence>
<evidence type="ECO:0000256" key="1">
    <source>
        <dbReference type="SAM" id="Phobius"/>
    </source>
</evidence>
<dbReference type="EMBL" id="PPRF01000034">
    <property type="protein sequence ID" value="PNZ27751.1"/>
    <property type="molecule type" value="Genomic_DNA"/>
</dbReference>
<dbReference type="PANTHER" id="PTHR34473">
    <property type="entry name" value="UPF0699 TRANSMEMBRANE PROTEIN YDBS"/>
    <property type="match status" value="1"/>
</dbReference>
<keyword evidence="4" id="KW-1185">Reference proteome</keyword>
<feature type="transmembrane region" description="Helical" evidence="1">
    <location>
        <begin position="183"/>
        <end position="208"/>
    </location>
</feature>
<feature type="transmembrane region" description="Helical" evidence="1">
    <location>
        <begin position="388"/>
        <end position="406"/>
    </location>
</feature>
<protein>
    <recommendedName>
        <fullName evidence="2">YdbS-like PH domain-containing protein</fullName>
    </recommendedName>
</protein>
<keyword evidence="1" id="KW-0472">Membrane</keyword>
<comment type="caution">
    <text evidence="3">The sequence shown here is derived from an EMBL/GenBank/DDBJ whole genome shotgun (WGS) entry which is preliminary data.</text>
</comment>
<dbReference type="RefSeq" id="WP_103358073.1">
    <property type="nucleotide sequence ID" value="NZ_PPRF01000034.1"/>
</dbReference>
<keyword evidence="1" id="KW-0812">Transmembrane</keyword>
<dbReference type="InterPro" id="IPR014529">
    <property type="entry name" value="UCP026631"/>
</dbReference>
<reference evidence="3 4" key="1">
    <citation type="submission" date="2017-08" db="EMBL/GenBank/DDBJ databases">
        <title>Draft genome sequences of 64 type strains of genus Staph aureus.</title>
        <authorList>
            <person name="Cole K."/>
            <person name="Golubchik T."/>
            <person name="Russell J."/>
            <person name="Foster D."/>
            <person name="Llewelyn M."/>
            <person name="Wilson D."/>
            <person name="Crook D."/>
            <person name="Paul J."/>
        </authorList>
    </citation>
    <scope>NUCLEOTIDE SEQUENCE [LARGE SCALE GENOMIC DNA]</scope>
    <source>
        <strain evidence="3 4">DSM 21968</strain>
    </source>
</reference>
<sequence length="497" mass="57487">MYNPQKLHPISYVMSIFTAIKSNFIPILLFILFAVKDFDYTKPSNYIFPGLVTLFFLITLVNDAINTYRTRYWIEGKHFIVTSGLFNLERKELNISRIQSMDTSQNVIHQIVGGVRLQIQTPSDGIALETITKAQSDWIQAELEKVKQDLINDHAVSEETEADTSTKATMQEDMLYHLSTKNLLLMAMTSGAIFVALATLTPVLTAIIDYINWDWVYDELLFFANTAFLVTTIIVAAIALLSYLIGIVITFTRYYNYTLKRKGDYLTIRYGLLNVKKVTVPLKRIQAVIEHKSFLRTLFGYTSYDFVITSDMEIDLDNDFAHGRVMVLPFIRHAEAQKILKNMVPHMAFNEIQPSLPWRGFHRRFWIQSCVLIIIAAVVHYYDWPWFWIPVGILIAYMIFRSYVMIKKAGWNVTQDEMVIRRVTLFGFQTTYFKHDRILGWHRKAHPVMARKQLNHFYYTLAKGASFMNVGLEYADVQDIDTLQAWYIGGADNDGNG</sequence>
<feature type="transmembrane region" description="Helical" evidence="1">
    <location>
        <begin position="46"/>
        <end position="65"/>
    </location>
</feature>
<accession>A0A2K3YQ89</accession>
<organism evidence="3 4">
    <name type="scientific">Staphylococcus rostri</name>
    <dbReference type="NCBI Taxonomy" id="522262"/>
    <lineage>
        <taxon>Bacteria</taxon>
        <taxon>Bacillati</taxon>
        <taxon>Bacillota</taxon>
        <taxon>Bacilli</taxon>
        <taxon>Bacillales</taxon>
        <taxon>Staphylococcaceae</taxon>
        <taxon>Staphylococcus</taxon>
    </lineage>
</organism>
<dbReference type="PANTHER" id="PTHR34473:SF2">
    <property type="entry name" value="UPF0699 TRANSMEMBRANE PROTEIN YDBT"/>
    <property type="match status" value="1"/>
</dbReference>
<dbReference type="Pfam" id="PF03703">
    <property type="entry name" value="bPH_2"/>
    <property type="match status" value="2"/>
</dbReference>
<name>A0A2K3YQ89_9STAP</name>
<dbReference type="PIRSF" id="PIRSF026631">
    <property type="entry name" value="UCP026631"/>
    <property type="match status" value="1"/>
</dbReference>
<dbReference type="AlphaFoldDB" id="A0A2K3YQ89"/>
<feature type="transmembrane region" description="Helical" evidence="1">
    <location>
        <begin position="12"/>
        <end position="34"/>
    </location>
</feature>
<feature type="transmembrane region" description="Helical" evidence="1">
    <location>
        <begin position="228"/>
        <end position="252"/>
    </location>
</feature>
<feature type="transmembrane region" description="Helical" evidence="1">
    <location>
        <begin position="365"/>
        <end position="382"/>
    </location>
</feature>
<dbReference type="Proteomes" id="UP000242752">
    <property type="component" value="Unassembled WGS sequence"/>
</dbReference>
<feature type="domain" description="YdbS-like PH" evidence="2">
    <location>
        <begin position="254"/>
        <end position="342"/>
    </location>
</feature>